<proteinExistence type="predicted"/>
<evidence type="ECO:0000256" key="1">
    <source>
        <dbReference type="ARBA" id="ARBA00022729"/>
    </source>
</evidence>
<dbReference type="Pfam" id="PF05617">
    <property type="entry name" value="Prolamin_like"/>
    <property type="match status" value="1"/>
</dbReference>
<dbReference type="RefSeq" id="XP_010467982.1">
    <property type="nucleotide sequence ID" value="XM_010469680.1"/>
</dbReference>
<feature type="signal peptide" evidence="2">
    <location>
        <begin position="1"/>
        <end position="26"/>
    </location>
</feature>
<dbReference type="InterPro" id="IPR008502">
    <property type="entry name" value="Prolamin-like"/>
</dbReference>
<evidence type="ECO:0000313" key="5">
    <source>
        <dbReference type="RefSeq" id="XP_010467982.1"/>
    </source>
</evidence>
<name>A0ABM0WAB1_CAMSA</name>
<protein>
    <submittedName>
        <fullName evidence="5">Uncharacterized protein LOC104747977</fullName>
    </submittedName>
</protein>
<reference evidence="4" key="1">
    <citation type="journal article" date="2014" name="Nat. Commun.">
        <title>The emerging biofuel crop Camelina sativa retains a highly undifferentiated hexaploid genome structure.</title>
        <authorList>
            <person name="Kagale S."/>
            <person name="Koh C."/>
            <person name="Nixon J."/>
            <person name="Bollina V."/>
            <person name="Clarke W.E."/>
            <person name="Tuteja R."/>
            <person name="Spillane C."/>
            <person name="Robinson S.J."/>
            <person name="Links M.G."/>
            <person name="Clarke C."/>
            <person name="Higgins E.E."/>
            <person name="Huebert T."/>
            <person name="Sharpe A.G."/>
            <person name="Parkin I.A."/>
        </authorList>
    </citation>
    <scope>NUCLEOTIDE SEQUENCE [LARGE SCALE GENOMIC DNA]</scope>
    <source>
        <strain evidence="4">cv. DH55</strain>
    </source>
</reference>
<dbReference type="PANTHER" id="PTHR31181">
    <property type="entry name" value="EGG CELL-SECRETED PROTEIN 1.4"/>
    <property type="match status" value="1"/>
</dbReference>
<evidence type="ECO:0000259" key="3">
    <source>
        <dbReference type="Pfam" id="PF05617"/>
    </source>
</evidence>
<accession>A0ABM0WAB1</accession>
<dbReference type="Proteomes" id="UP000694864">
    <property type="component" value="Chromosome 15"/>
</dbReference>
<keyword evidence="4" id="KW-1185">Reference proteome</keyword>
<organism evidence="4 5">
    <name type="scientific">Camelina sativa</name>
    <name type="common">False flax</name>
    <name type="synonym">Myagrum sativum</name>
    <dbReference type="NCBI Taxonomy" id="90675"/>
    <lineage>
        <taxon>Eukaryota</taxon>
        <taxon>Viridiplantae</taxon>
        <taxon>Streptophyta</taxon>
        <taxon>Embryophyta</taxon>
        <taxon>Tracheophyta</taxon>
        <taxon>Spermatophyta</taxon>
        <taxon>Magnoliopsida</taxon>
        <taxon>eudicotyledons</taxon>
        <taxon>Gunneridae</taxon>
        <taxon>Pentapetalae</taxon>
        <taxon>rosids</taxon>
        <taxon>malvids</taxon>
        <taxon>Brassicales</taxon>
        <taxon>Brassicaceae</taxon>
        <taxon>Camelineae</taxon>
        <taxon>Camelina</taxon>
    </lineage>
</organism>
<dbReference type="PANTHER" id="PTHR31181:SF67">
    <property type="entry name" value="PROLAMIN-LIKE PROTEIN (DUF1278)"/>
    <property type="match status" value="1"/>
</dbReference>
<evidence type="ECO:0000313" key="4">
    <source>
        <dbReference type="Proteomes" id="UP000694864"/>
    </source>
</evidence>
<sequence length="129" mass="14010">MMRSPITLILVLSLFSSSLMPQTTTASSLFPFPFPLPLPFSLPSIFGGSIAGSGNSSDDELARRCFPDLGDGEACLAEIFGSFFNRQIMIGPECCKAILEIDHDCTQAIFKPFSSSYFSSSVNQYCTNN</sequence>
<keyword evidence="1 2" id="KW-0732">Signal</keyword>
<reference evidence="5" key="2">
    <citation type="submission" date="2025-08" db="UniProtKB">
        <authorList>
            <consortium name="RefSeq"/>
        </authorList>
    </citation>
    <scope>IDENTIFICATION</scope>
    <source>
        <tissue evidence="5">Leaf</tissue>
    </source>
</reference>
<gene>
    <name evidence="5" type="primary">LOC104747977</name>
</gene>
<evidence type="ECO:0000256" key="2">
    <source>
        <dbReference type="SAM" id="SignalP"/>
    </source>
</evidence>
<dbReference type="GeneID" id="104747977"/>
<feature type="domain" description="Prolamin-like" evidence="3">
    <location>
        <begin position="65"/>
        <end position="126"/>
    </location>
</feature>
<feature type="chain" id="PRO_5046847215" evidence="2">
    <location>
        <begin position="27"/>
        <end position="129"/>
    </location>
</feature>